<evidence type="ECO:0000313" key="2">
    <source>
        <dbReference type="Proteomes" id="UP001179121"/>
    </source>
</evidence>
<gene>
    <name evidence="1" type="ORF">DNFV4_03570</name>
</gene>
<dbReference type="KEGG" id="nti:DNFV4_03570"/>
<evidence type="ECO:0000313" key="1">
    <source>
        <dbReference type="EMBL" id="CAI4033137.1"/>
    </source>
</evidence>
<proteinExistence type="predicted"/>
<reference evidence="1" key="1">
    <citation type="submission" date="2022-10" db="EMBL/GenBank/DDBJ databases">
        <authorList>
            <person name="Koch H."/>
        </authorList>
    </citation>
    <scope>NUCLEOTIDE SEQUENCE</scope>
    <source>
        <strain evidence="1">DNF</strain>
    </source>
</reference>
<accession>A0AA86T7Q1</accession>
<name>A0AA86T7Q1_9BACT</name>
<organism evidence="1 2">
    <name type="scientific">Nitrospira tepida</name>
    <dbReference type="NCBI Taxonomy" id="2973512"/>
    <lineage>
        <taxon>Bacteria</taxon>
        <taxon>Pseudomonadati</taxon>
        <taxon>Nitrospirota</taxon>
        <taxon>Nitrospiria</taxon>
        <taxon>Nitrospirales</taxon>
        <taxon>Nitrospiraceae</taxon>
        <taxon>Nitrospira</taxon>
    </lineage>
</organism>
<dbReference type="AlphaFoldDB" id="A0AA86T7Q1"/>
<dbReference type="Proteomes" id="UP001179121">
    <property type="component" value="Chromosome"/>
</dbReference>
<sequence>MLRANGGAGNYSYSGSCDRYTGGAGSGGAIRLVAPQLTHQGLVEALGGTASCTPYHVGIPGRIRVECTTCSTPGTINPAASVTNTLGPVSAAGTPALTTLPTLTINTVGGLTAPASPTGAYATADLTLPAATMNPVTVTLTATNIPVGTIFTIRVLPEGEPMVPFLSTPSTGTFASSTASARVNLKPGKTNVLTACVGYTQVAALLPFIDGEPVEQLVVAAGMGEPSSLSVITTSGKEVAVAQLPQETQVQIAMAFERLRERESEP</sequence>
<dbReference type="EMBL" id="OX365700">
    <property type="protein sequence ID" value="CAI4033137.1"/>
    <property type="molecule type" value="Genomic_DNA"/>
</dbReference>
<dbReference type="RefSeq" id="WP_289270092.1">
    <property type="nucleotide sequence ID" value="NZ_OX365700.1"/>
</dbReference>
<keyword evidence="2" id="KW-1185">Reference proteome</keyword>
<protein>
    <submittedName>
        <fullName evidence="1">Uncharacterized protein</fullName>
    </submittedName>
</protein>